<keyword evidence="3" id="KW-0732">Signal</keyword>
<dbReference type="EMBL" id="JAZHXJ010000059">
    <property type="protein sequence ID" value="KAL1878019.1"/>
    <property type="molecule type" value="Genomic_DNA"/>
</dbReference>
<evidence type="ECO:0000313" key="5">
    <source>
        <dbReference type="Proteomes" id="UP001586593"/>
    </source>
</evidence>
<dbReference type="Proteomes" id="UP001586593">
    <property type="component" value="Unassembled WGS sequence"/>
</dbReference>
<evidence type="ECO:0000256" key="3">
    <source>
        <dbReference type="SAM" id="SignalP"/>
    </source>
</evidence>
<keyword evidence="2" id="KW-0812">Transmembrane</keyword>
<feature type="signal peptide" evidence="3">
    <location>
        <begin position="1"/>
        <end position="22"/>
    </location>
</feature>
<evidence type="ECO:0000313" key="4">
    <source>
        <dbReference type="EMBL" id="KAL1878019.1"/>
    </source>
</evidence>
<feature type="compositionally biased region" description="Low complexity" evidence="1">
    <location>
        <begin position="475"/>
        <end position="486"/>
    </location>
</feature>
<reference evidence="4 5" key="1">
    <citation type="journal article" date="2024" name="Commun. Biol.">
        <title>Comparative genomic analysis of thermophilic fungi reveals convergent evolutionary adaptations and gene losses.</title>
        <authorList>
            <person name="Steindorff A.S."/>
            <person name="Aguilar-Pontes M.V."/>
            <person name="Robinson A.J."/>
            <person name="Andreopoulos B."/>
            <person name="LaButti K."/>
            <person name="Kuo A."/>
            <person name="Mondo S."/>
            <person name="Riley R."/>
            <person name="Otillar R."/>
            <person name="Haridas S."/>
            <person name="Lipzen A."/>
            <person name="Grimwood J."/>
            <person name="Schmutz J."/>
            <person name="Clum A."/>
            <person name="Reid I.D."/>
            <person name="Moisan M.C."/>
            <person name="Butler G."/>
            <person name="Nguyen T.T.M."/>
            <person name="Dewar K."/>
            <person name="Conant G."/>
            <person name="Drula E."/>
            <person name="Henrissat B."/>
            <person name="Hansel C."/>
            <person name="Singer S."/>
            <person name="Hutchinson M.I."/>
            <person name="de Vries R.P."/>
            <person name="Natvig D.O."/>
            <person name="Powell A.J."/>
            <person name="Tsang A."/>
            <person name="Grigoriev I.V."/>
        </authorList>
    </citation>
    <scope>NUCLEOTIDE SEQUENCE [LARGE SCALE GENOMIC DNA]</scope>
    <source>
        <strain evidence="4 5">ATCC 24622</strain>
    </source>
</reference>
<feature type="region of interest" description="Disordered" evidence="1">
    <location>
        <begin position="465"/>
        <end position="486"/>
    </location>
</feature>
<feature type="compositionally biased region" description="Gly residues" evidence="1">
    <location>
        <begin position="465"/>
        <end position="474"/>
    </location>
</feature>
<sequence length="659" mass="67944">MLILRGYTALFLVLAFTKWTQAVAMDRFDMVPLAGGRDAIPQVPSTPPEALLRSSQRNHEVHPNLHKARILRTSNRTTSAGRRWRRGRILHGRDENCSLPGSSTCLGTNGTIPMCLGCRDGDTPCGDGSCRTHDARPIETGSGESAGAVTVTHTITSVTAGNTLVAVSTVFETITLVDPAQSTQTITVVVTSFLHRRSVAQTQSGESQSPTGSPWSGGLGRRQDLSSATPATELADPTDVTTTVYISTDITTTIRQTSFVTTTIAPNAIATVFVTSTTYVSRSAATTLTETMTPTTKGSPVPSPSTTGPAATVAPTIGRSSGAPMESGAGPSQPTSSAPEPSSTATTTSSSGSLPVSSATLETMVSMMSMMSGMSSSNSLSFLPTGTGTAVPGPTQGTTTAALNSDQIAGVALGAILFLFFLIALAFLLRWAVRRRRSRQAELRQRLSPPGSALITALRSGGSPGGLLLTGGSNGETATSGAASASGLTGQGEVRIVIRPAPKRRTQSSGLWPMPPGHRGQTYSFFVEETTTGETTPQDPGAWSIASERGSIRNGQSQGEGASGGTAGATSRSGSGEVNDNTTSLISIGWGTSLGQPSQYGSGVGLGANLAPPPPTHDSRRWRRSSQMSGRRSTGETYNPGPGSANRPSLGSFGIGNAI</sequence>
<gene>
    <name evidence="4" type="ORF">VTK73DRAFT_8243</name>
</gene>
<organism evidence="4 5">
    <name type="scientific">Phialemonium thermophilum</name>
    <dbReference type="NCBI Taxonomy" id="223376"/>
    <lineage>
        <taxon>Eukaryota</taxon>
        <taxon>Fungi</taxon>
        <taxon>Dikarya</taxon>
        <taxon>Ascomycota</taxon>
        <taxon>Pezizomycotina</taxon>
        <taxon>Sordariomycetes</taxon>
        <taxon>Sordariomycetidae</taxon>
        <taxon>Cephalothecales</taxon>
        <taxon>Cephalothecaceae</taxon>
        <taxon>Phialemonium</taxon>
    </lineage>
</organism>
<proteinExistence type="predicted"/>
<keyword evidence="2" id="KW-1133">Transmembrane helix</keyword>
<comment type="caution">
    <text evidence="4">The sequence shown here is derived from an EMBL/GenBank/DDBJ whole genome shotgun (WGS) entry which is preliminary data.</text>
</comment>
<feature type="compositionally biased region" description="Low complexity" evidence="1">
    <location>
        <begin position="331"/>
        <end position="356"/>
    </location>
</feature>
<feature type="transmembrane region" description="Helical" evidence="2">
    <location>
        <begin position="408"/>
        <end position="429"/>
    </location>
</feature>
<feature type="chain" id="PRO_5045202090" evidence="3">
    <location>
        <begin position="23"/>
        <end position="659"/>
    </location>
</feature>
<accession>A0ABR3XPW9</accession>
<evidence type="ECO:0000256" key="2">
    <source>
        <dbReference type="SAM" id="Phobius"/>
    </source>
</evidence>
<feature type="compositionally biased region" description="Polar residues" evidence="1">
    <location>
        <begin position="199"/>
        <end position="214"/>
    </location>
</feature>
<evidence type="ECO:0000256" key="1">
    <source>
        <dbReference type="SAM" id="MobiDB-lite"/>
    </source>
</evidence>
<keyword evidence="5" id="KW-1185">Reference proteome</keyword>
<protein>
    <submittedName>
        <fullName evidence="4">Uncharacterized protein</fullName>
    </submittedName>
</protein>
<feature type="region of interest" description="Disordered" evidence="1">
    <location>
        <begin position="290"/>
        <end position="356"/>
    </location>
</feature>
<feature type="region of interest" description="Disordered" evidence="1">
    <location>
        <begin position="552"/>
        <end position="580"/>
    </location>
</feature>
<feature type="compositionally biased region" description="Polar residues" evidence="1">
    <location>
        <begin position="625"/>
        <end position="637"/>
    </location>
</feature>
<keyword evidence="2" id="KW-0472">Membrane</keyword>
<feature type="region of interest" description="Disordered" evidence="1">
    <location>
        <begin position="599"/>
        <end position="659"/>
    </location>
</feature>
<name>A0ABR3XPW9_9PEZI</name>
<feature type="region of interest" description="Disordered" evidence="1">
    <location>
        <begin position="199"/>
        <end position="235"/>
    </location>
</feature>
<feature type="compositionally biased region" description="Low complexity" evidence="1">
    <location>
        <begin position="568"/>
        <end position="577"/>
    </location>
</feature>
<feature type="compositionally biased region" description="Low complexity" evidence="1">
    <location>
        <begin position="290"/>
        <end position="316"/>
    </location>
</feature>